<keyword evidence="5 8" id="KW-0812">Transmembrane</keyword>
<dbReference type="InterPro" id="IPR037294">
    <property type="entry name" value="ABC_BtuC-like"/>
</dbReference>
<feature type="transmembrane region" description="Helical" evidence="8">
    <location>
        <begin position="49"/>
        <end position="69"/>
    </location>
</feature>
<dbReference type="Pfam" id="PF01032">
    <property type="entry name" value="FecCD"/>
    <property type="match status" value="1"/>
</dbReference>
<proteinExistence type="inferred from homology"/>
<keyword evidence="3" id="KW-0813">Transport</keyword>
<dbReference type="Proteomes" id="UP000181897">
    <property type="component" value="Chromosome"/>
</dbReference>
<dbReference type="AlphaFoldDB" id="A0A1J0WLQ0"/>
<name>A0A1J0WLQ0_9RHOB</name>
<organism evidence="9 10">
    <name type="scientific">Sulfitobacter alexandrii</name>
    <dbReference type="NCBI Taxonomy" id="1917485"/>
    <lineage>
        <taxon>Bacteria</taxon>
        <taxon>Pseudomonadati</taxon>
        <taxon>Pseudomonadota</taxon>
        <taxon>Alphaproteobacteria</taxon>
        <taxon>Rhodobacterales</taxon>
        <taxon>Roseobacteraceae</taxon>
        <taxon>Sulfitobacter</taxon>
    </lineage>
</organism>
<dbReference type="GO" id="GO:0005886">
    <property type="term" value="C:plasma membrane"/>
    <property type="evidence" value="ECO:0007669"/>
    <property type="project" value="UniProtKB-SubCell"/>
</dbReference>
<evidence type="ECO:0000256" key="2">
    <source>
        <dbReference type="ARBA" id="ARBA00007935"/>
    </source>
</evidence>
<evidence type="ECO:0000256" key="5">
    <source>
        <dbReference type="ARBA" id="ARBA00022692"/>
    </source>
</evidence>
<dbReference type="GO" id="GO:0033214">
    <property type="term" value="P:siderophore-iron import into cell"/>
    <property type="evidence" value="ECO:0007669"/>
    <property type="project" value="TreeGrafter"/>
</dbReference>
<dbReference type="PANTHER" id="PTHR30472">
    <property type="entry name" value="FERRIC ENTEROBACTIN TRANSPORT SYSTEM PERMEASE PROTEIN"/>
    <property type="match status" value="1"/>
</dbReference>
<dbReference type="KEGG" id="suam:BOO69_02270"/>
<dbReference type="GO" id="GO:0022857">
    <property type="term" value="F:transmembrane transporter activity"/>
    <property type="evidence" value="ECO:0007669"/>
    <property type="project" value="InterPro"/>
</dbReference>
<evidence type="ECO:0000256" key="6">
    <source>
        <dbReference type="ARBA" id="ARBA00022989"/>
    </source>
</evidence>
<reference evidence="9 10" key="1">
    <citation type="submission" date="2016-11" db="EMBL/GenBank/DDBJ databases">
        <title>Complete genome sequence of Sulfitobacter sp. AM1-D1, a toxic bacteria associated with marine dinoflagellate Alexandrium minutum in East China Sea.</title>
        <authorList>
            <person name="Yang Q."/>
            <person name="Zhang X."/>
            <person name="Tian X."/>
        </authorList>
    </citation>
    <scope>NUCLEOTIDE SEQUENCE [LARGE SCALE GENOMIC DNA]</scope>
    <source>
        <strain evidence="9 10">AM1-D1</strain>
    </source>
</reference>
<feature type="transmembrane region" description="Helical" evidence="8">
    <location>
        <begin position="174"/>
        <end position="195"/>
    </location>
</feature>
<dbReference type="OrthoDB" id="9811975at2"/>
<feature type="transmembrane region" description="Helical" evidence="8">
    <location>
        <begin position="263"/>
        <end position="284"/>
    </location>
</feature>
<dbReference type="SUPFAM" id="SSF81345">
    <property type="entry name" value="ABC transporter involved in vitamin B12 uptake, BtuC"/>
    <property type="match status" value="1"/>
</dbReference>
<evidence type="ECO:0000313" key="10">
    <source>
        <dbReference type="Proteomes" id="UP000181897"/>
    </source>
</evidence>
<dbReference type="InterPro" id="IPR000522">
    <property type="entry name" value="ABC_transptr_permease_BtuC"/>
</dbReference>
<protein>
    <submittedName>
        <fullName evidence="9">Iron ABC transporter permease</fullName>
    </submittedName>
</protein>
<keyword evidence="6 8" id="KW-1133">Transmembrane helix</keyword>
<evidence type="ECO:0000256" key="1">
    <source>
        <dbReference type="ARBA" id="ARBA00004651"/>
    </source>
</evidence>
<keyword evidence="10" id="KW-1185">Reference proteome</keyword>
<dbReference type="STRING" id="1917485.BOO69_02270"/>
<dbReference type="EMBL" id="CP018076">
    <property type="protein sequence ID" value="APE45247.1"/>
    <property type="molecule type" value="Genomic_DNA"/>
</dbReference>
<dbReference type="CDD" id="cd06550">
    <property type="entry name" value="TM_ABC_iron-siderophores_like"/>
    <property type="match status" value="1"/>
</dbReference>
<comment type="similarity">
    <text evidence="2">Belongs to the binding-protein-dependent transport system permease family. FecCD subfamily.</text>
</comment>
<feature type="transmembrane region" description="Helical" evidence="8">
    <location>
        <begin position="232"/>
        <end position="251"/>
    </location>
</feature>
<feature type="transmembrane region" description="Helical" evidence="8">
    <location>
        <begin position="102"/>
        <end position="123"/>
    </location>
</feature>
<feature type="transmembrane region" description="Helical" evidence="8">
    <location>
        <begin position="290"/>
        <end position="309"/>
    </location>
</feature>
<evidence type="ECO:0000256" key="8">
    <source>
        <dbReference type="SAM" id="Phobius"/>
    </source>
</evidence>
<gene>
    <name evidence="9" type="ORF">BOO69_02270</name>
</gene>
<keyword evidence="4" id="KW-1003">Cell membrane</keyword>
<sequence>MAFRIGLVLVAALSVWSIFTGVIDLTPAQAVTDPGGIALIGISRAPRTLAVLITGAMLAVAGAVMQVILRNRFVEPMTIGTGQGAALGILFASFLIPGAPLVVRMVFATVTALAATFLFLLIVRRLPPTQPLLVPLIGLVYGGLLEAGMTFIAYQYDMLQYIYTWTSGEFSGVLLGRYELLWIAVPVGAALYLIADQLAIIGLGRSMAVSLGLNYGQVMALALLAVAVVVSLTVVTVGMIPFVGLLVPNIVSRRYGDNLRQTLPLVALTGAGLVLASDIFARLVRYPFEVPVGTIFGVMGAVVFLFLLYSRPRHAR</sequence>
<evidence type="ECO:0000256" key="7">
    <source>
        <dbReference type="ARBA" id="ARBA00023136"/>
    </source>
</evidence>
<dbReference type="RefSeq" id="WP_071973595.1">
    <property type="nucleotide sequence ID" value="NZ_CP018076.1"/>
</dbReference>
<dbReference type="Gene3D" id="1.10.3470.10">
    <property type="entry name" value="ABC transporter involved in vitamin B12 uptake, BtuC"/>
    <property type="match status" value="1"/>
</dbReference>
<evidence type="ECO:0000313" key="9">
    <source>
        <dbReference type="EMBL" id="APE45247.1"/>
    </source>
</evidence>
<comment type="subcellular location">
    <subcellularLocation>
        <location evidence="1">Cell membrane</location>
        <topology evidence="1">Multi-pass membrane protein</topology>
    </subcellularLocation>
</comment>
<feature type="transmembrane region" description="Helical" evidence="8">
    <location>
        <begin position="207"/>
        <end position="226"/>
    </location>
</feature>
<feature type="transmembrane region" description="Helical" evidence="8">
    <location>
        <begin position="132"/>
        <end position="154"/>
    </location>
</feature>
<dbReference type="PANTHER" id="PTHR30472:SF27">
    <property type="entry name" value="PETROBACTIN IMPORT SYSTEM PERMEASE PROTEIN YCLN"/>
    <property type="match status" value="1"/>
</dbReference>
<evidence type="ECO:0000256" key="3">
    <source>
        <dbReference type="ARBA" id="ARBA00022448"/>
    </source>
</evidence>
<feature type="transmembrane region" description="Helical" evidence="8">
    <location>
        <begin position="76"/>
        <end position="96"/>
    </location>
</feature>
<evidence type="ECO:0000256" key="4">
    <source>
        <dbReference type="ARBA" id="ARBA00022475"/>
    </source>
</evidence>
<keyword evidence="7 8" id="KW-0472">Membrane</keyword>
<accession>A0A1J0WLQ0</accession>